<proteinExistence type="predicted"/>
<organism evidence="5 6">
    <name type="scientific">Reticulomyxa filosa</name>
    <dbReference type="NCBI Taxonomy" id="46433"/>
    <lineage>
        <taxon>Eukaryota</taxon>
        <taxon>Sar</taxon>
        <taxon>Rhizaria</taxon>
        <taxon>Retaria</taxon>
        <taxon>Foraminifera</taxon>
        <taxon>Monothalamids</taxon>
        <taxon>Reticulomyxidae</taxon>
        <taxon>Reticulomyxa</taxon>
    </lineage>
</organism>
<gene>
    <name evidence="5" type="ORF">RFI_02733</name>
</gene>
<dbReference type="AlphaFoldDB" id="X6P9R8"/>
<dbReference type="Pfam" id="PF00400">
    <property type="entry name" value="WD40"/>
    <property type="match status" value="2"/>
</dbReference>
<dbReference type="SUPFAM" id="SSF50978">
    <property type="entry name" value="WD40 repeat-like"/>
    <property type="match status" value="1"/>
</dbReference>
<dbReference type="InterPro" id="IPR019775">
    <property type="entry name" value="WD40_repeat_CS"/>
</dbReference>
<dbReference type="PANTHER" id="PTHR19879">
    <property type="entry name" value="TRANSCRIPTION INITIATION FACTOR TFIID"/>
    <property type="match status" value="1"/>
</dbReference>
<keyword evidence="1 3" id="KW-0853">WD repeat</keyword>
<keyword evidence="4" id="KW-1133">Transmembrane helix</keyword>
<dbReference type="EMBL" id="ASPP01002637">
    <property type="protein sequence ID" value="ETO34362.1"/>
    <property type="molecule type" value="Genomic_DNA"/>
</dbReference>
<feature type="transmembrane region" description="Helical" evidence="4">
    <location>
        <begin position="46"/>
        <end position="65"/>
    </location>
</feature>
<evidence type="ECO:0000256" key="1">
    <source>
        <dbReference type="ARBA" id="ARBA00022574"/>
    </source>
</evidence>
<feature type="repeat" description="WD" evidence="3">
    <location>
        <begin position="212"/>
        <end position="261"/>
    </location>
</feature>
<dbReference type="InterPro" id="IPR036322">
    <property type="entry name" value="WD40_repeat_dom_sf"/>
</dbReference>
<reference evidence="5 6" key="1">
    <citation type="journal article" date="2013" name="Curr. Biol.">
        <title>The Genome of the Foraminiferan Reticulomyxa filosa.</title>
        <authorList>
            <person name="Glockner G."/>
            <person name="Hulsmann N."/>
            <person name="Schleicher M."/>
            <person name="Noegel A.A."/>
            <person name="Eichinger L."/>
            <person name="Gallinger C."/>
            <person name="Pawlowski J."/>
            <person name="Sierra R."/>
            <person name="Euteneuer U."/>
            <person name="Pillet L."/>
            <person name="Moustafa A."/>
            <person name="Platzer M."/>
            <person name="Groth M."/>
            <person name="Szafranski K."/>
            <person name="Schliwa M."/>
        </authorList>
    </citation>
    <scope>NUCLEOTIDE SEQUENCE [LARGE SCALE GENOMIC DNA]</scope>
</reference>
<name>X6P9R8_RETFI</name>
<evidence type="ECO:0000313" key="6">
    <source>
        <dbReference type="Proteomes" id="UP000023152"/>
    </source>
</evidence>
<dbReference type="InterPro" id="IPR015943">
    <property type="entry name" value="WD40/YVTN_repeat-like_dom_sf"/>
</dbReference>
<keyword evidence="4" id="KW-0812">Transmembrane</keyword>
<evidence type="ECO:0000313" key="5">
    <source>
        <dbReference type="EMBL" id="ETO34362.1"/>
    </source>
</evidence>
<feature type="transmembrane region" description="Helical" evidence="4">
    <location>
        <begin position="292"/>
        <end position="311"/>
    </location>
</feature>
<dbReference type="PROSITE" id="PS00678">
    <property type="entry name" value="WD_REPEATS_1"/>
    <property type="match status" value="1"/>
</dbReference>
<comment type="caution">
    <text evidence="5">The sequence shown here is derived from an EMBL/GenBank/DDBJ whole genome shotgun (WGS) entry which is preliminary data.</text>
</comment>
<dbReference type="SMART" id="SM00320">
    <property type="entry name" value="WD40"/>
    <property type="match status" value="2"/>
</dbReference>
<dbReference type="Proteomes" id="UP000023152">
    <property type="component" value="Unassembled WGS sequence"/>
</dbReference>
<keyword evidence="2" id="KW-0677">Repeat</keyword>
<keyword evidence="4" id="KW-0472">Membrane</keyword>
<evidence type="ECO:0000256" key="3">
    <source>
        <dbReference type="PROSITE-ProRule" id="PRU00221"/>
    </source>
</evidence>
<sequence>MSSVMFSIIKIKLTKIIVTQERKQDKSELCCEEENEYNNQLLQSKYMLIIQYLIIVNLFVLVRLIKQFVYGTLTTTDKFNHSMGIQVMCIVKFSPHHYNNRQLKLFNGHTNGVCSIEFSSFNDGRYLCSGPGDTTICLCDVEPSRSLHVFNGHEKASRFVDISPLQSNNNKNDNKNNSVGVIGGHEDFLRSVKYGSNELLNTILSGSDHCMFNGYSNSVNTVEYAPFVIKNNDGNSNVMCSGSNDNTIHFWDIRSNKDELCIIKGDKKEDNRITCFKCASLKKKGNNNEQKLMMIVVFIYVMVQQVVQFVFVE</sequence>
<keyword evidence="6" id="KW-1185">Reference proteome</keyword>
<dbReference type="PROSITE" id="PS50082">
    <property type="entry name" value="WD_REPEATS_2"/>
    <property type="match status" value="1"/>
</dbReference>
<evidence type="ECO:0000256" key="4">
    <source>
        <dbReference type="SAM" id="Phobius"/>
    </source>
</evidence>
<accession>X6P9R8</accession>
<evidence type="ECO:0000256" key="2">
    <source>
        <dbReference type="ARBA" id="ARBA00022737"/>
    </source>
</evidence>
<dbReference type="InterPro" id="IPR001680">
    <property type="entry name" value="WD40_rpt"/>
</dbReference>
<dbReference type="Gene3D" id="2.130.10.10">
    <property type="entry name" value="YVTN repeat-like/Quinoprotein amine dehydrogenase"/>
    <property type="match status" value="2"/>
</dbReference>
<protein>
    <submittedName>
        <fullName evidence="5">WD repeat-containing protein</fullName>
    </submittedName>
</protein>
<dbReference type="PANTHER" id="PTHR19879:SF9">
    <property type="entry name" value="TRANSCRIPTION INITIATION FACTOR TFIID SUBUNIT 5"/>
    <property type="match status" value="1"/>
</dbReference>